<protein>
    <recommendedName>
        <fullName evidence="4">Tetratricopeptide repeat protein</fullName>
    </recommendedName>
</protein>
<proteinExistence type="predicted"/>
<name>A0ABT5DQL1_9BACT</name>
<evidence type="ECO:0008006" key="4">
    <source>
        <dbReference type="Google" id="ProtNLM"/>
    </source>
</evidence>
<keyword evidence="3" id="KW-1185">Reference proteome</keyword>
<dbReference type="Proteomes" id="UP001221686">
    <property type="component" value="Unassembled WGS sequence"/>
</dbReference>
<evidence type="ECO:0000313" key="3">
    <source>
        <dbReference type="Proteomes" id="UP001221686"/>
    </source>
</evidence>
<feature type="chain" id="PRO_5045643305" description="Tetratricopeptide repeat protein" evidence="1">
    <location>
        <begin position="25"/>
        <end position="222"/>
    </location>
</feature>
<accession>A0ABT5DQL1</accession>
<comment type="caution">
    <text evidence="2">The sequence shown here is derived from an EMBL/GenBank/DDBJ whole genome shotgun (WGS) entry which is preliminary data.</text>
</comment>
<evidence type="ECO:0000313" key="2">
    <source>
        <dbReference type="EMBL" id="MDC0715949.1"/>
    </source>
</evidence>
<evidence type="ECO:0000256" key="1">
    <source>
        <dbReference type="SAM" id="SignalP"/>
    </source>
</evidence>
<reference evidence="2 3" key="1">
    <citation type="submission" date="2022-11" db="EMBL/GenBank/DDBJ databases">
        <title>Minimal conservation of predation-associated metabolite biosynthetic gene clusters underscores biosynthetic potential of Myxococcota including descriptions for ten novel species: Archangium lansinium sp. nov., Myxococcus landrumus sp. nov., Nannocystis bai.</title>
        <authorList>
            <person name="Ahearne A."/>
            <person name="Stevens C."/>
            <person name="Dowd S."/>
        </authorList>
    </citation>
    <scope>NUCLEOTIDE SEQUENCE [LARGE SCALE GENOMIC DNA]</scope>
    <source>
        <strain evidence="2 3">BB15-2</strain>
    </source>
</reference>
<keyword evidence="1" id="KW-0732">Signal</keyword>
<dbReference type="RefSeq" id="WP_272084381.1">
    <property type="nucleotide sequence ID" value="NZ_JAQNDL010000001.1"/>
</dbReference>
<feature type="signal peptide" evidence="1">
    <location>
        <begin position="1"/>
        <end position="24"/>
    </location>
</feature>
<organism evidence="2 3">
    <name type="scientific">Nannocystis bainbridge</name>
    <dbReference type="NCBI Taxonomy" id="2995303"/>
    <lineage>
        <taxon>Bacteria</taxon>
        <taxon>Pseudomonadati</taxon>
        <taxon>Myxococcota</taxon>
        <taxon>Polyangia</taxon>
        <taxon>Nannocystales</taxon>
        <taxon>Nannocystaceae</taxon>
        <taxon>Nannocystis</taxon>
    </lineage>
</organism>
<sequence>MRKAIATVILVSTVSLLSPASTRACGGKGLWGPEHDELNQAARSIERGRHGEAVAQVRRTVKTAAESASPVAGADPWVHNRARQLLALAVARSAGAVTIAPGLGGKRKEHRSAAITWAISAMRADISPRTGQLACELGQCRTLDDPAYTGALAEALALVEDSRPEAYRLLKDLGDHDLMPTAQSWAVLAALHRQRGELEAGAVALERCRQQAAKGVRCDVTL</sequence>
<dbReference type="EMBL" id="JAQNDL010000001">
    <property type="protein sequence ID" value="MDC0715949.1"/>
    <property type="molecule type" value="Genomic_DNA"/>
</dbReference>
<gene>
    <name evidence="2" type="ORF">POL25_03525</name>
</gene>